<gene>
    <name evidence="1" type="ORF">FQB35_10485</name>
</gene>
<proteinExistence type="predicted"/>
<dbReference type="EMBL" id="CP042243">
    <property type="protein sequence ID" value="QEK12723.1"/>
    <property type="molecule type" value="Genomic_DNA"/>
</dbReference>
<sequence length="126" mass="14354">MLDIKVDRVRKKAGLDEANDEDIQITIIEMVPYLESKIKEECLQDASILPILNLGATEIIAGQFLRESAGESEEVDLTIGPVKVSEKDQSKRKLLLSKELESKGWEKLQPYIKKNNNFYFGCMIHE</sequence>
<evidence type="ECO:0000313" key="1">
    <source>
        <dbReference type="EMBL" id="QEK12723.1"/>
    </source>
</evidence>
<dbReference type="AlphaFoldDB" id="A0A5C0SDV0"/>
<accession>A0A5C0SDV0</accession>
<organism evidence="1 2">
    <name type="scientific">Crassaminicella thermophila</name>
    <dbReference type="NCBI Taxonomy" id="2599308"/>
    <lineage>
        <taxon>Bacteria</taxon>
        <taxon>Bacillati</taxon>
        <taxon>Bacillota</taxon>
        <taxon>Clostridia</taxon>
        <taxon>Eubacteriales</taxon>
        <taxon>Clostridiaceae</taxon>
        <taxon>Crassaminicella</taxon>
    </lineage>
</organism>
<evidence type="ECO:0000313" key="2">
    <source>
        <dbReference type="Proteomes" id="UP000324646"/>
    </source>
</evidence>
<reference evidence="1 2" key="1">
    <citation type="submission" date="2019-07" db="EMBL/GenBank/DDBJ databases">
        <title>Complete genome of Crassaminicella thermophila SY095.</title>
        <authorList>
            <person name="Li X."/>
        </authorList>
    </citation>
    <scope>NUCLEOTIDE SEQUENCE [LARGE SCALE GENOMIC DNA]</scope>
    <source>
        <strain evidence="1 2">SY095</strain>
    </source>
</reference>
<dbReference type="Proteomes" id="UP000324646">
    <property type="component" value="Chromosome"/>
</dbReference>
<keyword evidence="2" id="KW-1185">Reference proteome</keyword>
<dbReference type="KEGG" id="crs:FQB35_10485"/>
<name>A0A5C0SDV0_CRATE</name>
<dbReference type="RefSeq" id="WP_148809869.1">
    <property type="nucleotide sequence ID" value="NZ_CP042243.1"/>
</dbReference>
<protein>
    <submittedName>
        <fullName evidence="1">Uncharacterized protein</fullName>
    </submittedName>
</protein>